<sequence>MLDGHEPHFIRLATLATPHLMILTLRWLSLVRHLA</sequence>
<name>E5AVJ9_MYCRK</name>
<evidence type="ECO:0000313" key="1">
    <source>
        <dbReference type="EMBL" id="CBW77123.1"/>
    </source>
</evidence>
<reference evidence="1 2" key="1">
    <citation type="journal article" date="2011" name="J. Bacteriol.">
        <title>Complete genome sequence of Burkholderia rhizoxinica, an endosymbiont of Rhizopus microsporus.</title>
        <authorList>
            <person name="Lackner G."/>
            <person name="Moebius N."/>
            <person name="Partida-Martinez L."/>
            <person name="Hertweck C."/>
        </authorList>
    </citation>
    <scope>NUCLEOTIDE SEQUENCE [LARGE SCALE GENOMIC DNA]</scope>
    <source>
        <strain evidence="2">DSM 19002 / CIP 109453 / HKI 454</strain>
        <plasmid evidence="1 2">pBRH01</plasmid>
    </source>
</reference>
<geneLocation type="plasmid" evidence="1 2">
    <name>pBRH01</name>
</geneLocation>
<evidence type="ECO:0000313" key="2">
    <source>
        <dbReference type="Proteomes" id="UP000007437"/>
    </source>
</evidence>
<keyword evidence="1" id="KW-0614">Plasmid</keyword>
<organism evidence="1 2">
    <name type="scientific">Mycetohabitans rhizoxinica (strain DSM 19002 / CIP 109453 / HKI 454)</name>
    <name type="common">Paraburkholderia rhizoxinica</name>
    <dbReference type="NCBI Taxonomy" id="882378"/>
    <lineage>
        <taxon>Bacteria</taxon>
        <taxon>Pseudomonadati</taxon>
        <taxon>Pseudomonadota</taxon>
        <taxon>Betaproteobacteria</taxon>
        <taxon>Burkholderiales</taxon>
        <taxon>Burkholderiaceae</taxon>
        <taxon>Mycetohabitans</taxon>
    </lineage>
</organism>
<proteinExistence type="predicted"/>
<dbReference type="EMBL" id="FR687360">
    <property type="protein sequence ID" value="CBW77123.1"/>
    <property type="molecule type" value="Genomic_DNA"/>
</dbReference>
<dbReference type="AlphaFoldDB" id="E5AVJ9"/>
<dbReference type="KEGG" id="brh:RBRH_03010"/>
<accession>E5AVJ9</accession>
<dbReference type="Proteomes" id="UP000007437">
    <property type="component" value="Plasmid pBRH01"/>
</dbReference>
<dbReference type="HOGENOM" id="CLU_3363877_0_0_4"/>
<protein>
    <submittedName>
        <fullName evidence="1">Uncharacterized protein</fullName>
    </submittedName>
</protein>
<gene>
    <name evidence="1" type="ordered locus">RBRH_03010</name>
</gene>